<name>A0AAN0MHH0_9ACTN</name>
<dbReference type="Proteomes" id="UP001431656">
    <property type="component" value="Chromosome"/>
</dbReference>
<dbReference type="SUPFAM" id="SSF52499">
    <property type="entry name" value="Isochorismatase-like hydrolases"/>
    <property type="match status" value="1"/>
</dbReference>
<dbReference type="PANTHER" id="PTHR43540">
    <property type="entry name" value="PEROXYUREIDOACRYLATE/UREIDOACRYLATE AMIDOHYDROLASE-RELATED"/>
    <property type="match status" value="1"/>
</dbReference>
<dbReference type="Gene3D" id="3.40.50.850">
    <property type="entry name" value="Isochorismatase-like"/>
    <property type="match status" value="1"/>
</dbReference>
<feature type="domain" description="Isochorismatase-like" evidence="2">
    <location>
        <begin position="12"/>
        <end position="195"/>
    </location>
</feature>
<evidence type="ECO:0000313" key="3">
    <source>
        <dbReference type="EMBL" id="BEH02499.1"/>
    </source>
</evidence>
<gene>
    <name evidence="3" type="ORF">brsh051_17800</name>
</gene>
<evidence type="ECO:0000256" key="1">
    <source>
        <dbReference type="ARBA" id="ARBA00022801"/>
    </source>
</evidence>
<dbReference type="CDD" id="cd00431">
    <property type="entry name" value="cysteine_hydrolases"/>
    <property type="match status" value="1"/>
</dbReference>
<dbReference type="InterPro" id="IPR050272">
    <property type="entry name" value="Isochorismatase-like_hydrls"/>
</dbReference>
<dbReference type="EMBL" id="AP028056">
    <property type="protein sequence ID" value="BEH02499.1"/>
    <property type="molecule type" value="Genomic_DNA"/>
</dbReference>
<organism evidence="3 4">
    <name type="scientific">Brooklawnia propionicigenes</name>
    <dbReference type="NCBI Taxonomy" id="3041175"/>
    <lineage>
        <taxon>Bacteria</taxon>
        <taxon>Bacillati</taxon>
        <taxon>Actinomycetota</taxon>
        <taxon>Actinomycetes</taxon>
        <taxon>Propionibacteriales</taxon>
        <taxon>Propionibacteriaceae</taxon>
        <taxon>Brooklawnia</taxon>
    </lineage>
</organism>
<dbReference type="InterPro" id="IPR036380">
    <property type="entry name" value="Isochorismatase-like_sf"/>
</dbReference>
<accession>A0AAN0MHH0</accession>
<keyword evidence="4" id="KW-1185">Reference proteome</keyword>
<dbReference type="RefSeq" id="WP_286264177.1">
    <property type="nucleotide sequence ID" value="NZ_AP028056.1"/>
</dbReference>
<keyword evidence="1 3" id="KW-0378">Hydrolase</keyword>
<evidence type="ECO:0000259" key="2">
    <source>
        <dbReference type="Pfam" id="PF00857"/>
    </source>
</evidence>
<reference evidence="3" key="1">
    <citation type="journal article" date="2024" name="Int. J. Syst. Evol. Microbiol.">
        <title>Brooklawnia propionicigenes sp. nov., a facultatively anaerobic, propionate-producing bacterium isolated from a methanogenic reactor treating waste from cattle farms.</title>
        <authorList>
            <person name="Akita Y."/>
            <person name="Ueki A."/>
            <person name="Tonouchi A."/>
            <person name="Sugawara Y."/>
            <person name="Honma S."/>
            <person name="Kaku N."/>
            <person name="Ueki K."/>
        </authorList>
    </citation>
    <scope>NUCLEOTIDE SEQUENCE</scope>
    <source>
        <strain evidence="3">SH051</strain>
    </source>
</reference>
<proteinExistence type="predicted"/>
<dbReference type="Pfam" id="PF00857">
    <property type="entry name" value="Isochorismatase"/>
    <property type="match status" value="1"/>
</dbReference>
<dbReference type="InterPro" id="IPR000868">
    <property type="entry name" value="Isochorismatase-like_dom"/>
</dbReference>
<sequence>MCDYTAPHFARSALLIIDVQNDFIDGAMPVPGTQRLLARLAELAGGFRAAGRPIAHVIRLYQPGSSDVDAIRRASIEAGAGVVAPGSPGADIPAILLPGHRGITLDPDRLLCGQPQQLSAREAVVYKPRWSAFYRTGLETWLHSHEVDTVVVAGCNLPNCPRATLFDASERDLRAVLVTDAVSQSTPERLADFRLIGVNLLTAEQVVAALMAEA</sequence>
<dbReference type="AlphaFoldDB" id="A0AAN0MHH0"/>
<protein>
    <submittedName>
        <fullName evidence="3">Cysteine hydrolase</fullName>
    </submittedName>
</protein>
<evidence type="ECO:0000313" key="4">
    <source>
        <dbReference type="Proteomes" id="UP001431656"/>
    </source>
</evidence>
<dbReference type="KEGG" id="broo:brsh051_17800"/>
<dbReference type="GO" id="GO:0016787">
    <property type="term" value="F:hydrolase activity"/>
    <property type="evidence" value="ECO:0007669"/>
    <property type="project" value="UniProtKB-KW"/>
</dbReference>